<protein>
    <submittedName>
        <fullName evidence="1">Histidine phosphatase family protein</fullName>
    </submittedName>
</protein>
<dbReference type="Proteomes" id="UP001057025">
    <property type="component" value="Chromosome"/>
</dbReference>
<dbReference type="SMART" id="SM00855">
    <property type="entry name" value="PGAM"/>
    <property type="match status" value="1"/>
</dbReference>
<dbReference type="CDD" id="cd07067">
    <property type="entry name" value="HP_PGM_like"/>
    <property type="match status" value="1"/>
</dbReference>
<dbReference type="EMBL" id="CP097118">
    <property type="protein sequence ID" value="USS87271.1"/>
    <property type="molecule type" value="Genomic_DNA"/>
</dbReference>
<dbReference type="PANTHER" id="PTHR48100:SF1">
    <property type="entry name" value="HISTIDINE PHOSPHATASE FAMILY PROTEIN-RELATED"/>
    <property type="match status" value="1"/>
</dbReference>
<dbReference type="PANTHER" id="PTHR48100">
    <property type="entry name" value="BROAD-SPECIFICITY PHOSPHATASE YOR283W-RELATED"/>
    <property type="match status" value="1"/>
</dbReference>
<dbReference type="SUPFAM" id="SSF53254">
    <property type="entry name" value="Phosphoglycerate mutase-like"/>
    <property type="match status" value="1"/>
</dbReference>
<dbReference type="Pfam" id="PF00300">
    <property type="entry name" value="His_Phos_1"/>
    <property type="match status" value="1"/>
</dbReference>
<dbReference type="Gene3D" id="3.40.50.1240">
    <property type="entry name" value="Phosphoglycerate mutase-like"/>
    <property type="match status" value="1"/>
</dbReference>
<sequence length="218" mass="24775">MKLYFVRHGKTEWNLESRYQGAGGDSELLPESYQEMKLVGNYLKDIPFAHVYASPIKRARITAAVINDELRHPMSLSLDNRLEEFRLGKFEGMKFTDAEAQYPETFNDFRNHPDQYDPTPIGGESFLDLIKRMRSKISEITANFNGDDEILIVSHGAALNALINSLLGIPLKDLRKRGGLANTSTTILETNDHGQSFKLLDWNDTSYLEHPVRDSDLV</sequence>
<dbReference type="InterPro" id="IPR029033">
    <property type="entry name" value="His_PPase_superfam"/>
</dbReference>
<dbReference type="RefSeq" id="WP_252796569.1">
    <property type="nucleotide sequence ID" value="NZ_CP097118.1"/>
</dbReference>
<proteinExistence type="predicted"/>
<dbReference type="InterPro" id="IPR050275">
    <property type="entry name" value="PGM_Phosphatase"/>
</dbReference>
<organism evidence="1 2">
    <name type="scientific">Fructilactobacillus hinvesii</name>
    <dbReference type="NCBI Taxonomy" id="2940300"/>
    <lineage>
        <taxon>Bacteria</taxon>
        <taxon>Bacillati</taxon>
        <taxon>Bacillota</taxon>
        <taxon>Bacilli</taxon>
        <taxon>Lactobacillales</taxon>
        <taxon>Lactobacillaceae</taxon>
        <taxon>Fructilactobacillus</taxon>
    </lineage>
</organism>
<accession>A0ABY5BSH7</accession>
<reference evidence="1" key="1">
    <citation type="submission" date="2022-05" db="EMBL/GenBank/DDBJ databases">
        <authorList>
            <person name="Oliphant S.A."/>
            <person name="Watson-Haigh N.S."/>
            <person name="Sumby K.M."/>
            <person name="Gardner J.M."/>
            <person name="Jiranek V."/>
        </authorList>
    </citation>
    <scope>NUCLEOTIDE SEQUENCE</scope>
    <source>
        <strain evidence="1">KI11_C11</strain>
    </source>
</reference>
<gene>
    <name evidence="1" type="ORF">M3M39_03890</name>
</gene>
<dbReference type="InterPro" id="IPR013078">
    <property type="entry name" value="His_Pase_superF_clade-1"/>
</dbReference>
<keyword evidence="2" id="KW-1185">Reference proteome</keyword>
<name>A0ABY5BSH7_9LACO</name>
<evidence type="ECO:0000313" key="2">
    <source>
        <dbReference type="Proteomes" id="UP001057025"/>
    </source>
</evidence>
<evidence type="ECO:0000313" key="1">
    <source>
        <dbReference type="EMBL" id="USS87271.1"/>
    </source>
</evidence>